<dbReference type="AlphaFoldDB" id="A0A5J4VA55"/>
<feature type="coiled-coil region" evidence="1">
    <location>
        <begin position="179"/>
        <end position="213"/>
    </location>
</feature>
<gene>
    <name evidence="3" type="ORF">EZS28_025126</name>
</gene>
<evidence type="ECO:0000256" key="2">
    <source>
        <dbReference type="SAM" id="MobiDB-lite"/>
    </source>
</evidence>
<sequence length="267" mass="30547">MEDQPALIEKNAQLLTTPDSQHFSAIEQEHETHIPENNDIISTSQLDNDDKDTIIQRLQQQLSAAEEMRRRAVEEKRKVEAQRKILEQLLSTGQQDIQQSNNESKSDDDRRLRHQDITLVRQTHPKISAASASAAQAQQQTLYTSQQYALQFGNSAITDSNKNGQVTGPLNKLISDKRVVDLMAENQRLLDEKQKLKKQLSQTEERLKTAEDKLLYIEHMSERRQQRNNRDDDVSQTGSLSYSISGSNYDSDKLSERSRSGSRIRSD</sequence>
<feature type="compositionally biased region" description="Basic and acidic residues" evidence="2">
    <location>
        <begin position="250"/>
        <end position="267"/>
    </location>
</feature>
<feature type="compositionally biased region" description="Polar residues" evidence="2">
    <location>
        <begin position="90"/>
        <end position="103"/>
    </location>
</feature>
<comment type="caution">
    <text evidence="3">The sequence shown here is derived from an EMBL/GenBank/DDBJ whole genome shotgun (WGS) entry which is preliminary data.</text>
</comment>
<feature type="region of interest" description="Disordered" evidence="2">
    <location>
        <begin position="221"/>
        <end position="267"/>
    </location>
</feature>
<accession>A0A5J4VA55</accession>
<keyword evidence="1" id="KW-0175">Coiled coil</keyword>
<feature type="region of interest" description="Disordered" evidence="2">
    <location>
        <begin position="90"/>
        <end position="111"/>
    </location>
</feature>
<protein>
    <submittedName>
        <fullName evidence="3">Uncharacterized protein</fullName>
    </submittedName>
</protein>
<feature type="coiled-coil region" evidence="1">
    <location>
        <begin position="48"/>
        <end position="89"/>
    </location>
</feature>
<evidence type="ECO:0000256" key="1">
    <source>
        <dbReference type="SAM" id="Coils"/>
    </source>
</evidence>
<evidence type="ECO:0000313" key="3">
    <source>
        <dbReference type="EMBL" id="KAA6379347.1"/>
    </source>
</evidence>
<dbReference type="EMBL" id="SNRW01008554">
    <property type="protein sequence ID" value="KAA6379347.1"/>
    <property type="molecule type" value="Genomic_DNA"/>
</dbReference>
<name>A0A5J4VA55_9EUKA</name>
<reference evidence="3 4" key="1">
    <citation type="submission" date="2019-03" db="EMBL/GenBank/DDBJ databases">
        <title>Single cell metagenomics reveals metabolic interactions within the superorganism composed of flagellate Streblomastix strix and complex community of Bacteroidetes bacteria on its surface.</title>
        <authorList>
            <person name="Treitli S.C."/>
            <person name="Kolisko M."/>
            <person name="Husnik F."/>
            <person name="Keeling P."/>
            <person name="Hampl V."/>
        </authorList>
    </citation>
    <scope>NUCLEOTIDE SEQUENCE [LARGE SCALE GENOMIC DNA]</scope>
    <source>
        <strain evidence="3">ST1C</strain>
    </source>
</reference>
<feature type="compositionally biased region" description="Basic and acidic residues" evidence="2">
    <location>
        <begin position="221"/>
        <end position="233"/>
    </location>
</feature>
<organism evidence="3 4">
    <name type="scientific">Streblomastix strix</name>
    <dbReference type="NCBI Taxonomy" id="222440"/>
    <lineage>
        <taxon>Eukaryota</taxon>
        <taxon>Metamonada</taxon>
        <taxon>Preaxostyla</taxon>
        <taxon>Oxymonadida</taxon>
        <taxon>Streblomastigidae</taxon>
        <taxon>Streblomastix</taxon>
    </lineage>
</organism>
<dbReference type="Proteomes" id="UP000324800">
    <property type="component" value="Unassembled WGS sequence"/>
</dbReference>
<evidence type="ECO:0000313" key="4">
    <source>
        <dbReference type="Proteomes" id="UP000324800"/>
    </source>
</evidence>
<feature type="compositionally biased region" description="Polar residues" evidence="2">
    <location>
        <begin position="235"/>
        <end position="249"/>
    </location>
</feature>
<proteinExistence type="predicted"/>